<accession>A0AAF0UZM6</accession>
<evidence type="ECO:0000313" key="2">
    <source>
        <dbReference type="EMBL" id="WMV54654.1"/>
    </source>
</evidence>
<dbReference type="InterPro" id="IPR036397">
    <property type="entry name" value="RNaseH_sf"/>
</dbReference>
<reference evidence="2" key="1">
    <citation type="submission" date="2023-08" db="EMBL/GenBank/DDBJ databases">
        <title>A de novo genome assembly of Solanum verrucosum Schlechtendal, a Mexican diploid species geographically isolated from the other diploid A-genome species in potato relatives.</title>
        <authorList>
            <person name="Hosaka K."/>
        </authorList>
    </citation>
    <scope>NUCLEOTIDE SEQUENCE</scope>
    <source>
        <tissue evidence="2">Young leaves</tissue>
    </source>
</reference>
<dbReference type="Proteomes" id="UP001234989">
    <property type="component" value="Chromosome 11"/>
</dbReference>
<dbReference type="PANTHER" id="PTHR45835">
    <property type="entry name" value="YALI0A06105P"/>
    <property type="match status" value="1"/>
</dbReference>
<dbReference type="GO" id="GO:0003676">
    <property type="term" value="F:nucleic acid binding"/>
    <property type="evidence" value="ECO:0007669"/>
    <property type="project" value="InterPro"/>
</dbReference>
<name>A0AAF0UZM6_SOLVR</name>
<dbReference type="Gene3D" id="3.30.420.10">
    <property type="entry name" value="Ribonuclease H-like superfamily/Ribonuclease H"/>
    <property type="match status" value="1"/>
</dbReference>
<dbReference type="SUPFAM" id="SSF53098">
    <property type="entry name" value="Ribonuclease H-like"/>
    <property type="match status" value="1"/>
</dbReference>
<evidence type="ECO:0000259" key="1">
    <source>
        <dbReference type="PROSITE" id="PS50994"/>
    </source>
</evidence>
<dbReference type="Gene3D" id="1.10.340.70">
    <property type="match status" value="1"/>
</dbReference>
<gene>
    <name evidence="2" type="ORF">MTR67_048039</name>
</gene>
<protein>
    <recommendedName>
        <fullName evidence="1">Integrase catalytic domain-containing protein</fullName>
    </recommendedName>
</protein>
<dbReference type="AlphaFoldDB" id="A0AAF0UZM6"/>
<dbReference type="PANTHER" id="PTHR45835:SF91">
    <property type="entry name" value="RETROTRANSPOSON, TY3-GYPSY SUBCLASS-LIKE PROTEIN"/>
    <property type="match status" value="1"/>
</dbReference>
<dbReference type="InterPro" id="IPR012337">
    <property type="entry name" value="RNaseH-like_sf"/>
</dbReference>
<evidence type="ECO:0000313" key="3">
    <source>
        <dbReference type="Proteomes" id="UP001234989"/>
    </source>
</evidence>
<dbReference type="GO" id="GO:0015074">
    <property type="term" value="P:DNA integration"/>
    <property type="evidence" value="ECO:0007669"/>
    <property type="project" value="InterPro"/>
</dbReference>
<feature type="domain" description="Integrase catalytic" evidence="1">
    <location>
        <begin position="108"/>
        <end position="213"/>
    </location>
</feature>
<dbReference type="InterPro" id="IPR001584">
    <property type="entry name" value="Integrase_cat-core"/>
</dbReference>
<dbReference type="EMBL" id="CP133622">
    <property type="protein sequence ID" value="WMV54654.1"/>
    <property type="molecule type" value="Genomic_DNA"/>
</dbReference>
<dbReference type="Pfam" id="PF17921">
    <property type="entry name" value="Integrase_H2C2"/>
    <property type="match status" value="1"/>
</dbReference>
<dbReference type="PROSITE" id="PS50994">
    <property type="entry name" value="INTEGRASE"/>
    <property type="match status" value="1"/>
</dbReference>
<sequence>MMCTEVKEKQDQDPILLKLKANVHKQKVLAFEQGGDSVLRYQGRLCVPRVDELQERIMEEAHSSRYSIHLGSTKMYRDLREVYWWSSKKKGIAEFVAKCLNFQQVQVEHQRPGSMAQNIELPKWKWEMINIYLFTGLPRSHRKHDSIWVIVNRMTKSAHFFPVKITHSAEDYAKLYLQEVVRLHRVPVSIISDRGAQFTAQFWKSFQKGLGQR</sequence>
<keyword evidence="3" id="KW-1185">Reference proteome</keyword>
<organism evidence="2 3">
    <name type="scientific">Solanum verrucosum</name>
    <dbReference type="NCBI Taxonomy" id="315347"/>
    <lineage>
        <taxon>Eukaryota</taxon>
        <taxon>Viridiplantae</taxon>
        <taxon>Streptophyta</taxon>
        <taxon>Embryophyta</taxon>
        <taxon>Tracheophyta</taxon>
        <taxon>Spermatophyta</taxon>
        <taxon>Magnoliopsida</taxon>
        <taxon>eudicotyledons</taxon>
        <taxon>Gunneridae</taxon>
        <taxon>Pentapetalae</taxon>
        <taxon>asterids</taxon>
        <taxon>lamiids</taxon>
        <taxon>Solanales</taxon>
        <taxon>Solanaceae</taxon>
        <taxon>Solanoideae</taxon>
        <taxon>Solaneae</taxon>
        <taxon>Solanum</taxon>
    </lineage>
</organism>
<dbReference type="InterPro" id="IPR041588">
    <property type="entry name" value="Integrase_H2C2"/>
</dbReference>
<proteinExistence type="predicted"/>